<reference evidence="7" key="1">
    <citation type="journal article" date="2019" name="Int. J. Syst. Evol. Microbiol.">
        <title>The Global Catalogue of Microorganisms (GCM) 10K type strain sequencing project: providing services to taxonomists for standard genome sequencing and annotation.</title>
        <authorList>
            <consortium name="The Broad Institute Genomics Platform"/>
            <consortium name="The Broad Institute Genome Sequencing Center for Infectious Disease"/>
            <person name="Wu L."/>
            <person name="Ma J."/>
        </authorList>
    </citation>
    <scope>NUCLEOTIDE SEQUENCE [LARGE SCALE GENOMIC DNA]</scope>
    <source>
        <strain evidence="7">CCUG 49452</strain>
    </source>
</reference>
<feature type="binding site" evidence="5">
    <location>
        <position position="73"/>
    </location>
    <ligand>
        <name>Zn(2+)</name>
        <dbReference type="ChEBI" id="CHEBI:29105"/>
    </ligand>
</feature>
<evidence type="ECO:0000256" key="3">
    <source>
        <dbReference type="ARBA" id="ARBA00022723"/>
    </source>
</evidence>
<dbReference type="Gene3D" id="3.30.2320.80">
    <property type="match status" value="1"/>
</dbReference>
<proteinExistence type="inferred from homology"/>
<dbReference type="PIRSF" id="PIRSF004761">
    <property type="entry name" value="Hydrgn_mat_HypA"/>
    <property type="match status" value="1"/>
</dbReference>
<evidence type="ECO:0000313" key="7">
    <source>
        <dbReference type="Proteomes" id="UP001596001"/>
    </source>
</evidence>
<comment type="similarity">
    <text evidence="1 5">Belongs to the HypA/HybF family.</text>
</comment>
<evidence type="ECO:0000256" key="4">
    <source>
        <dbReference type="ARBA" id="ARBA00022833"/>
    </source>
</evidence>
<dbReference type="PANTHER" id="PTHR34535:SF3">
    <property type="entry name" value="HYDROGENASE MATURATION FACTOR HYPA"/>
    <property type="match status" value="1"/>
</dbReference>
<gene>
    <name evidence="5" type="primary">hypA</name>
    <name evidence="6" type="ORF">ACFO6X_01420</name>
</gene>
<keyword evidence="3 5" id="KW-0479">Metal-binding</keyword>
<dbReference type="EMBL" id="JBHSHJ010000001">
    <property type="protein sequence ID" value="MFC4787654.1"/>
    <property type="molecule type" value="Genomic_DNA"/>
</dbReference>
<dbReference type="Proteomes" id="UP001596001">
    <property type="component" value="Unassembled WGS sequence"/>
</dbReference>
<feature type="binding site" evidence="5">
    <location>
        <position position="76"/>
    </location>
    <ligand>
        <name>Zn(2+)</name>
        <dbReference type="ChEBI" id="CHEBI:29105"/>
    </ligand>
</feature>
<keyword evidence="2 5" id="KW-0533">Nickel</keyword>
<dbReference type="InterPro" id="IPR000688">
    <property type="entry name" value="HypA/HybF"/>
</dbReference>
<evidence type="ECO:0000256" key="2">
    <source>
        <dbReference type="ARBA" id="ARBA00022596"/>
    </source>
</evidence>
<protein>
    <recommendedName>
        <fullName evidence="5">Hydrogenase maturation factor HypA</fullName>
    </recommendedName>
</protein>
<keyword evidence="4 5" id="KW-0862">Zinc</keyword>
<comment type="function">
    <text evidence="5">Involved in the maturation of [NiFe] hydrogenases. Required for nickel insertion into the metal center of the hydrogenase.</text>
</comment>
<dbReference type="PROSITE" id="PS01249">
    <property type="entry name" value="HYPA"/>
    <property type="match status" value="1"/>
</dbReference>
<organism evidence="6 7">
    <name type="scientific">Giesbergeria sinuosa</name>
    <dbReference type="NCBI Taxonomy" id="80883"/>
    <lineage>
        <taxon>Bacteria</taxon>
        <taxon>Pseudomonadati</taxon>
        <taxon>Pseudomonadota</taxon>
        <taxon>Betaproteobacteria</taxon>
        <taxon>Burkholderiales</taxon>
        <taxon>Comamonadaceae</taxon>
        <taxon>Giesbergeria</taxon>
    </lineage>
</organism>
<feature type="binding site" evidence="5">
    <location>
        <position position="89"/>
    </location>
    <ligand>
        <name>Zn(2+)</name>
        <dbReference type="ChEBI" id="CHEBI:29105"/>
    </ligand>
</feature>
<dbReference type="InterPro" id="IPR020538">
    <property type="entry name" value="Hydgase_Ni_incorp_HypA/HybF_CS"/>
</dbReference>
<name>A0ABV9Q8W8_9BURK</name>
<sequence length="114" mass="12076">MHELSLAESMVQLIEATQQREGFRRVCVVHLDVGELACVEPRALEFAFTSASAGTCAEGAKLALRYVPGAGVCPGCGNHAAMPTLYECCPACQAHPLTAVAGTQMQLRDLDVVD</sequence>
<dbReference type="PANTHER" id="PTHR34535">
    <property type="entry name" value="HYDROGENASE MATURATION FACTOR HYPA"/>
    <property type="match status" value="1"/>
</dbReference>
<dbReference type="HAMAP" id="MF_00213">
    <property type="entry name" value="HypA_HybF"/>
    <property type="match status" value="1"/>
</dbReference>
<evidence type="ECO:0000313" key="6">
    <source>
        <dbReference type="EMBL" id="MFC4787654.1"/>
    </source>
</evidence>
<keyword evidence="7" id="KW-1185">Reference proteome</keyword>
<comment type="caution">
    <text evidence="6">The sequence shown here is derived from an EMBL/GenBank/DDBJ whole genome shotgun (WGS) entry which is preliminary data.</text>
</comment>
<feature type="binding site" evidence="5">
    <location>
        <position position="2"/>
    </location>
    <ligand>
        <name>Ni(2+)</name>
        <dbReference type="ChEBI" id="CHEBI:49786"/>
    </ligand>
</feature>
<evidence type="ECO:0000256" key="5">
    <source>
        <dbReference type="HAMAP-Rule" id="MF_00213"/>
    </source>
</evidence>
<evidence type="ECO:0000256" key="1">
    <source>
        <dbReference type="ARBA" id="ARBA00010748"/>
    </source>
</evidence>
<dbReference type="RefSeq" id="WP_382429302.1">
    <property type="nucleotide sequence ID" value="NZ_JBHSHJ010000001.1"/>
</dbReference>
<feature type="binding site" evidence="5">
    <location>
        <position position="92"/>
    </location>
    <ligand>
        <name>Zn(2+)</name>
        <dbReference type="ChEBI" id="CHEBI:29105"/>
    </ligand>
</feature>
<accession>A0ABV9Q8W8</accession>
<dbReference type="Pfam" id="PF01155">
    <property type="entry name" value="HypA"/>
    <property type="match status" value="1"/>
</dbReference>